<dbReference type="Gene3D" id="3.40.190.10">
    <property type="entry name" value="Periplasmic binding protein-like II"/>
    <property type="match status" value="2"/>
</dbReference>
<evidence type="ECO:0000256" key="7">
    <source>
        <dbReference type="SAM" id="MobiDB-lite"/>
    </source>
</evidence>
<feature type="compositionally biased region" description="Acidic residues" evidence="7">
    <location>
        <begin position="37"/>
        <end position="62"/>
    </location>
</feature>
<dbReference type="GO" id="GO:0030313">
    <property type="term" value="C:cell envelope"/>
    <property type="evidence" value="ECO:0007669"/>
    <property type="project" value="UniProtKB-SubCell"/>
</dbReference>
<comment type="caution">
    <text evidence="10">The sequence shown here is derived from an EMBL/GenBank/DDBJ whole genome shotgun (WGS) entry which is preliminary data.</text>
</comment>
<evidence type="ECO:0000256" key="2">
    <source>
        <dbReference type="ARBA" id="ARBA00010333"/>
    </source>
</evidence>
<dbReference type="PANTHER" id="PTHR35936">
    <property type="entry name" value="MEMBRANE-BOUND LYTIC MUREIN TRANSGLYCOSYLASE F"/>
    <property type="match status" value="1"/>
</dbReference>
<dbReference type="Pfam" id="PF00497">
    <property type="entry name" value="SBP_bac_3"/>
    <property type="match status" value="1"/>
</dbReference>
<dbReference type="AlphaFoldDB" id="A0A9X3WYJ8"/>
<reference evidence="10" key="1">
    <citation type="submission" date="2022-06" db="EMBL/GenBank/DDBJ databases">
        <title>Aquibacillus sp. a new bacterium isolated from soil saline samples.</title>
        <authorList>
            <person name="Galisteo C."/>
            <person name="De La Haba R."/>
            <person name="Sanchez-Porro C."/>
            <person name="Ventosa A."/>
        </authorList>
    </citation>
    <scope>NUCLEOTIDE SEQUENCE</scope>
    <source>
        <strain evidence="10">3ASR75-11</strain>
    </source>
</reference>
<dbReference type="InterPro" id="IPR018313">
    <property type="entry name" value="SBP_3_CS"/>
</dbReference>
<evidence type="ECO:0000256" key="1">
    <source>
        <dbReference type="ARBA" id="ARBA00004196"/>
    </source>
</evidence>
<dbReference type="InterPro" id="IPR001638">
    <property type="entry name" value="Solute-binding_3/MltF_N"/>
</dbReference>
<feature type="region of interest" description="Disordered" evidence="7">
    <location>
        <begin position="25"/>
        <end position="62"/>
    </location>
</feature>
<evidence type="ECO:0000313" key="11">
    <source>
        <dbReference type="Proteomes" id="UP001145050"/>
    </source>
</evidence>
<keyword evidence="4" id="KW-0564">Palmitate</keyword>
<comment type="subcellular location">
    <subcellularLocation>
        <location evidence="1">Cell envelope</location>
    </subcellularLocation>
</comment>
<protein>
    <submittedName>
        <fullName evidence="10">Transporter substrate-binding domain-containing protein</fullName>
    </submittedName>
</protein>
<evidence type="ECO:0000259" key="9">
    <source>
        <dbReference type="SMART" id="SM00062"/>
    </source>
</evidence>
<evidence type="ECO:0000256" key="4">
    <source>
        <dbReference type="ARBA" id="ARBA00023139"/>
    </source>
</evidence>
<dbReference type="PROSITE" id="PS51257">
    <property type="entry name" value="PROKAR_LIPOPROTEIN"/>
    <property type="match status" value="1"/>
</dbReference>
<evidence type="ECO:0000256" key="5">
    <source>
        <dbReference type="ARBA" id="ARBA00023288"/>
    </source>
</evidence>
<dbReference type="RefSeq" id="WP_272437492.1">
    <property type="nucleotide sequence ID" value="NZ_JAMQKB010000019.1"/>
</dbReference>
<feature type="chain" id="PRO_5040781364" evidence="8">
    <location>
        <begin position="20"/>
        <end position="202"/>
    </location>
</feature>
<dbReference type="Proteomes" id="UP001145050">
    <property type="component" value="Unassembled WGS sequence"/>
</dbReference>
<dbReference type="PANTHER" id="PTHR35936:SF38">
    <property type="entry name" value="GLUTAMINE-BINDING PERIPLASMIC PROTEIN"/>
    <property type="match status" value="1"/>
</dbReference>
<dbReference type="SMART" id="SM00062">
    <property type="entry name" value="PBPb"/>
    <property type="match status" value="1"/>
</dbReference>
<comment type="similarity">
    <text evidence="2 6">Belongs to the bacterial solute-binding protein 3 family.</text>
</comment>
<dbReference type="SUPFAM" id="SSF53850">
    <property type="entry name" value="Periplasmic binding protein-like II"/>
    <property type="match status" value="1"/>
</dbReference>
<keyword evidence="11" id="KW-1185">Reference proteome</keyword>
<keyword evidence="3 8" id="KW-0732">Signal</keyword>
<organism evidence="10 11">
    <name type="scientific">Terrihalobacillus insolitus</name>
    <dbReference type="NCBI Taxonomy" id="2950438"/>
    <lineage>
        <taxon>Bacteria</taxon>
        <taxon>Bacillati</taxon>
        <taxon>Bacillota</taxon>
        <taxon>Bacilli</taxon>
        <taxon>Bacillales</taxon>
        <taxon>Bacillaceae</taxon>
        <taxon>Terrihalobacillus</taxon>
    </lineage>
</organism>
<accession>A0A9X3WYJ8</accession>
<evidence type="ECO:0000256" key="6">
    <source>
        <dbReference type="RuleBase" id="RU003744"/>
    </source>
</evidence>
<keyword evidence="5" id="KW-0449">Lipoprotein</keyword>
<gene>
    <name evidence="10" type="ORF">NC797_14295</name>
</gene>
<evidence type="ECO:0000313" key="10">
    <source>
        <dbReference type="EMBL" id="MDC3425674.1"/>
    </source>
</evidence>
<dbReference type="PROSITE" id="PS01039">
    <property type="entry name" value="SBP_BACTERIAL_3"/>
    <property type="match status" value="1"/>
</dbReference>
<proteinExistence type="inferred from homology"/>
<evidence type="ECO:0000256" key="3">
    <source>
        <dbReference type="ARBA" id="ARBA00022729"/>
    </source>
</evidence>
<feature type="domain" description="Solute-binding protein family 3/N-terminal" evidence="9">
    <location>
        <begin position="65"/>
        <end position="201"/>
    </location>
</feature>
<name>A0A9X3WYJ8_9BACI</name>
<evidence type="ECO:0000256" key="8">
    <source>
        <dbReference type="SAM" id="SignalP"/>
    </source>
</evidence>
<sequence>MLKKSMLILLLGLFLVVLAACGTSSEETGGDGGEQPADTEETEDTGSDAEATEDDSAADTEDDKVYTVATDNGYVPFEYLDEDSGELVGFDIDLIKALADEVGIEIDIQAMEFSGVVAGIGSGRFDIGIAGMTITEERKENIDFSQPYYDAGLILAVRSDNDEIKSVDDLSGKTVATRSGSTSETYIPSLALNFSNCSRIKG</sequence>
<dbReference type="EMBL" id="JAMQKB010000019">
    <property type="protein sequence ID" value="MDC3425674.1"/>
    <property type="molecule type" value="Genomic_DNA"/>
</dbReference>
<feature type="signal peptide" evidence="8">
    <location>
        <begin position="1"/>
        <end position="19"/>
    </location>
</feature>